<dbReference type="InterPro" id="IPR041485">
    <property type="entry name" value="TetR_C_36"/>
</dbReference>
<protein>
    <recommendedName>
        <fullName evidence="2">QsdR TetR regulatory C-terminal domain-containing protein</fullName>
    </recommendedName>
</protein>
<evidence type="ECO:0000313" key="3">
    <source>
        <dbReference type="EMBL" id="NEK95264.1"/>
    </source>
</evidence>
<dbReference type="Proteomes" id="UP000468828">
    <property type="component" value="Unassembled WGS sequence"/>
</dbReference>
<comment type="caution">
    <text evidence="3">The sequence shown here is derived from an EMBL/GenBank/DDBJ whole genome shotgun (WGS) entry which is preliminary data.</text>
</comment>
<dbReference type="EMBL" id="JAAGWH010000039">
    <property type="protein sequence ID" value="NEK95264.1"/>
    <property type="molecule type" value="Genomic_DNA"/>
</dbReference>
<evidence type="ECO:0000313" key="5">
    <source>
        <dbReference type="Proteomes" id="UP000468828"/>
    </source>
</evidence>
<dbReference type="Gene3D" id="1.10.357.10">
    <property type="entry name" value="Tetracycline Repressor, domain 2"/>
    <property type="match status" value="1"/>
</dbReference>
<accession>A0A6P0EZJ5</accession>
<evidence type="ECO:0000259" key="2">
    <source>
        <dbReference type="Pfam" id="PF18598"/>
    </source>
</evidence>
<sequence length="258" mass="28134">MLAPVRSWAGPPTHASPNVHHLPKRCKRAGRPSRVPDVSGVSTTSGPLRLGSRGTALVPSALSRRLAAEPPHEARRAFQLARSRFLASDRIDMGQLAVELGVDRTSLFRWVGNRDALLSEVLWSLAAPTLDHADAETTASGPDRVVTLLSSFVSLMIDAPYFREFLRREPSRALRLLTTKDSAIQRRYIAVTRSLLEEEVAAGRLASPLPLDDLAYVLVRLSESFTYADLITGEEPSGARAAAAFSFVLGPTRTEQLT</sequence>
<keyword evidence="5" id="KW-1185">Reference proteome</keyword>
<dbReference type="EMBL" id="JAAGWB010000041">
    <property type="protein sequence ID" value="NEN52152.1"/>
    <property type="molecule type" value="Genomic_DNA"/>
</dbReference>
<name>A0A6P0EZJ5_9ACTN</name>
<reference evidence="4 6" key="2">
    <citation type="submission" date="2020-02" db="EMBL/GenBank/DDBJ databases">
        <title>The WGS of Modestobacter muralis DSM 100205.</title>
        <authorList>
            <person name="Jiang Z."/>
        </authorList>
    </citation>
    <scope>NUCLEOTIDE SEQUENCE [LARGE SCALE GENOMIC DNA]</scope>
    <source>
        <strain evidence="4 6">DSM 100205</strain>
    </source>
</reference>
<evidence type="ECO:0000256" key="1">
    <source>
        <dbReference type="SAM" id="MobiDB-lite"/>
    </source>
</evidence>
<dbReference type="Pfam" id="PF18598">
    <property type="entry name" value="TetR_C_36"/>
    <property type="match status" value="1"/>
</dbReference>
<organism evidence="3 5">
    <name type="scientific">Modestobacter muralis</name>
    <dbReference type="NCBI Taxonomy" id="1608614"/>
    <lineage>
        <taxon>Bacteria</taxon>
        <taxon>Bacillati</taxon>
        <taxon>Actinomycetota</taxon>
        <taxon>Actinomycetes</taxon>
        <taxon>Geodermatophilales</taxon>
        <taxon>Geodermatophilaceae</taxon>
        <taxon>Modestobacter</taxon>
    </lineage>
</organism>
<gene>
    <name evidence="4" type="ORF">G3R41_14635</name>
    <name evidence="3" type="ORF">GCU67_13985</name>
</gene>
<dbReference type="AlphaFoldDB" id="A0A6P0EZJ5"/>
<evidence type="ECO:0000313" key="6">
    <source>
        <dbReference type="Proteomes" id="UP000471152"/>
    </source>
</evidence>
<feature type="compositionally biased region" description="Basic residues" evidence="1">
    <location>
        <begin position="21"/>
        <end position="31"/>
    </location>
</feature>
<dbReference type="Proteomes" id="UP000471152">
    <property type="component" value="Unassembled WGS sequence"/>
</dbReference>
<feature type="domain" description="QsdR TetR regulatory C-terminal" evidence="2">
    <location>
        <begin position="140"/>
        <end position="249"/>
    </location>
</feature>
<proteinExistence type="predicted"/>
<reference evidence="3 5" key="1">
    <citation type="submission" date="2020-01" db="EMBL/GenBank/DDBJ databases">
        <title>the WGS Modestobacter muralis CPCC 204518.</title>
        <authorList>
            <person name="Jiang Z."/>
        </authorList>
    </citation>
    <scope>NUCLEOTIDE SEQUENCE [LARGE SCALE GENOMIC DNA]</scope>
    <source>
        <strain evidence="3 5">DSM 100205</strain>
    </source>
</reference>
<evidence type="ECO:0000313" key="4">
    <source>
        <dbReference type="EMBL" id="NEN52152.1"/>
    </source>
</evidence>
<feature type="region of interest" description="Disordered" evidence="1">
    <location>
        <begin position="1"/>
        <end position="52"/>
    </location>
</feature>